<dbReference type="Pfam" id="PF00172">
    <property type="entry name" value="Zn_clus"/>
    <property type="match status" value="1"/>
</dbReference>
<reference evidence="7 8" key="1">
    <citation type="submission" date="2018-02" db="EMBL/GenBank/DDBJ databases">
        <title>The genomes of Aspergillus section Nigri reveals drivers in fungal speciation.</title>
        <authorList>
            <consortium name="DOE Joint Genome Institute"/>
            <person name="Vesth T.C."/>
            <person name="Nybo J."/>
            <person name="Theobald S."/>
            <person name="Brandl J."/>
            <person name="Frisvad J.C."/>
            <person name="Nielsen K.F."/>
            <person name="Lyhne E.K."/>
            <person name="Kogle M.E."/>
            <person name="Kuo A."/>
            <person name="Riley R."/>
            <person name="Clum A."/>
            <person name="Nolan M."/>
            <person name="Lipzen A."/>
            <person name="Salamov A."/>
            <person name="Henrissat B."/>
            <person name="Wiebenga A."/>
            <person name="De vries R.P."/>
            <person name="Grigoriev I.V."/>
            <person name="Mortensen U.H."/>
            <person name="Andersen M.R."/>
            <person name="Baker S.E."/>
        </authorList>
    </citation>
    <scope>NUCLEOTIDE SEQUENCE [LARGE SCALE GENOMIC DNA]</scope>
    <source>
        <strain evidence="7 8">CBS 114.80</strain>
    </source>
</reference>
<feature type="compositionally biased region" description="Basic residues" evidence="5">
    <location>
        <begin position="94"/>
        <end position="104"/>
    </location>
</feature>
<dbReference type="Proteomes" id="UP000248817">
    <property type="component" value="Unassembled WGS sequence"/>
</dbReference>
<evidence type="ECO:0000256" key="3">
    <source>
        <dbReference type="ARBA" id="ARBA00023163"/>
    </source>
</evidence>
<evidence type="ECO:0000313" key="7">
    <source>
        <dbReference type="EMBL" id="PYI33367.1"/>
    </source>
</evidence>
<dbReference type="GO" id="GO:0003677">
    <property type="term" value="F:DNA binding"/>
    <property type="evidence" value="ECO:0007669"/>
    <property type="project" value="UniProtKB-KW"/>
</dbReference>
<keyword evidence="2" id="KW-0238">DNA-binding</keyword>
<gene>
    <name evidence="7" type="ORF">BP00DRAFT_121792</name>
</gene>
<dbReference type="InterPro" id="IPR036864">
    <property type="entry name" value="Zn2-C6_fun-type_DNA-bd_sf"/>
</dbReference>
<name>A0A2V5J6D1_9EURO</name>
<keyword evidence="8" id="KW-1185">Reference proteome</keyword>
<protein>
    <recommendedName>
        <fullName evidence="6">Zn(2)-C6 fungal-type domain-containing protein</fullName>
    </recommendedName>
</protein>
<feature type="domain" description="Zn(2)-C6 fungal-type" evidence="6">
    <location>
        <begin position="3"/>
        <end position="33"/>
    </location>
</feature>
<feature type="compositionally biased region" description="Polar residues" evidence="5">
    <location>
        <begin position="64"/>
        <end position="73"/>
    </location>
</feature>
<keyword evidence="4" id="KW-0539">Nucleus</keyword>
<dbReference type="EMBL" id="KZ825484">
    <property type="protein sequence ID" value="PYI33367.1"/>
    <property type="molecule type" value="Genomic_DNA"/>
</dbReference>
<dbReference type="CDD" id="cd00067">
    <property type="entry name" value="GAL4"/>
    <property type="match status" value="1"/>
</dbReference>
<evidence type="ECO:0000256" key="2">
    <source>
        <dbReference type="ARBA" id="ARBA00023125"/>
    </source>
</evidence>
<dbReference type="AlphaFoldDB" id="A0A2V5J6D1"/>
<keyword evidence="1" id="KW-0805">Transcription regulation</keyword>
<accession>A0A2V5J6D1</accession>
<dbReference type="Gene3D" id="4.10.240.10">
    <property type="entry name" value="Zn(2)-C6 fungal-type DNA-binding domain"/>
    <property type="match status" value="1"/>
</dbReference>
<dbReference type="SUPFAM" id="SSF57701">
    <property type="entry name" value="Zn2/Cys6 DNA-binding domain"/>
    <property type="match status" value="1"/>
</dbReference>
<evidence type="ECO:0000256" key="5">
    <source>
        <dbReference type="SAM" id="MobiDB-lite"/>
    </source>
</evidence>
<keyword evidence="3" id="KW-0804">Transcription</keyword>
<evidence type="ECO:0000256" key="4">
    <source>
        <dbReference type="ARBA" id="ARBA00023242"/>
    </source>
</evidence>
<evidence type="ECO:0000313" key="8">
    <source>
        <dbReference type="Proteomes" id="UP000248817"/>
    </source>
</evidence>
<proteinExistence type="predicted"/>
<dbReference type="GO" id="GO:0009893">
    <property type="term" value="P:positive regulation of metabolic process"/>
    <property type="evidence" value="ECO:0007669"/>
    <property type="project" value="UniProtKB-ARBA"/>
</dbReference>
<organism evidence="7 8">
    <name type="scientific">Aspergillus indologenus CBS 114.80</name>
    <dbReference type="NCBI Taxonomy" id="1450541"/>
    <lineage>
        <taxon>Eukaryota</taxon>
        <taxon>Fungi</taxon>
        <taxon>Dikarya</taxon>
        <taxon>Ascomycota</taxon>
        <taxon>Pezizomycotina</taxon>
        <taxon>Eurotiomycetes</taxon>
        <taxon>Eurotiomycetidae</taxon>
        <taxon>Eurotiales</taxon>
        <taxon>Aspergillaceae</taxon>
        <taxon>Aspergillus</taxon>
        <taxon>Aspergillus subgen. Circumdati</taxon>
    </lineage>
</organism>
<dbReference type="GO" id="GO:0000981">
    <property type="term" value="F:DNA-binding transcription factor activity, RNA polymerase II-specific"/>
    <property type="evidence" value="ECO:0007669"/>
    <property type="project" value="InterPro"/>
</dbReference>
<evidence type="ECO:0000259" key="6">
    <source>
        <dbReference type="Pfam" id="PF00172"/>
    </source>
</evidence>
<dbReference type="GO" id="GO:0008270">
    <property type="term" value="F:zinc ion binding"/>
    <property type="evidence" value="ECO:0007669"/>
    <property type="project" value="InterPro"/>
</dbReference>
<dbReference type="InterPro" id="IPR001138">
    <property type="entry name" value="Zn2Cys6_DnaBD"/>
</dbReference>
<feature type="region of interest" description="Disordered" evidence="5">
    <location>
        <begin position="47"/>
        <end position="108"/>
    </location>
</feature>
<sequence length="140" mass="15902">MRSCRKKCRKCDRTRPFCRRCQVKGLQCEGYPPRYIILEKPSLQRHQRVESPSLAQHPFRHVSTPEQVSTTGDNDILAISQPALLGAKSSKGSPPRRPRTRHQHPLIAGCGTSNLLPESLRRIHDTLDSTCNQSLLLYCM</sequence>
<evidence type="ECO:0000256" key="1">
    <source>
        <dbReference type="ARBA" id="ARBA00023015"/>
    </source>
</evidence>